<dbReference type="GO" id="GO:0015293">
    <property type="term" value="F:symporter activity"/>
    <property type="evidence" value="ECO:0007669"/>
    <property type="project" value="UniProtKB-UniRule"/>
</dbReference>
<comment type="function">
    <text evidence="11">Transport of potassium into the cell. Likely operates as a K(+):H(+) symporter.</text>
</comment>
<dbReference type="InterPro" id="IPR053952">
    <property type="entry name" value="K_trans_C"/>
</dbReference>
<evidence type="ECO:0000256" key="11">
    <source>
        <dbReference type="HAMAP-Rule" id="MF_01522"/>
    </source>
</evidence>
<dbReference type="OrthoDB" id="9805577at2"/>
<dbReference type="InterPro" id="IPR053951">
    <property type="entry name" value="K_trans_N"/>
</dbReference>
<evidence type="ECO:0000256" key="7">
    <source>
        <dbReference type="ARBA" id="ARBA00022958"/>
    </source>
</evidence>
<dbReference type="GO" id="GO:0015079">
    <property type="term" value="F:potassium ion transmembrane transporter activity"/>
    <property type="evidence" value="ECO:0007669"/>
    <property type="project" value="UniProtKB-UniRule"/>
</dbReference>
<evidence type="ECO:0000313" key="14">
    <source>
        <dbReference type="EMBL" id="SFB96137.1"/>
    </source>
</evidence>
<proteinExistence type="inferred from homology"/>
<evidence type="ECO:0000313" key="15">
    <source>
        <dbReference type="Proteomes" id="UP000198598"/>
    </source>
</evidence>
<feature type="transmembrane region" description="Helical" evidence="11">
    <location>
        <begin position="202"/>
        <end position="224"/>
    </location>
</feature>
<keyword evidence="4 11" id="KW-0633">Potassium transport</keyword>
<keyword evidence="9 11" id="KW-0406">Ion transport</keyword>
<keyword evidence="15" id="KW-1185">Reference proteome</keyword>
<keyword evidence="10 11" id="KW-0472">Membrane</keyword>
<dbReference type="Pfam" id="PF22776">
    <property type="entry name" value="K_trans_C"/>
    <property type="match status" value="1"/>
</dbReference>
<feature type="transmembrane region" description="Helical" evidence="11">
    <location>
        <begin position="359"/>
        <end position="378"/>
    </location>
</feature>
<comment type="similarity">
    <text evidence="11">Belongs to the HAK/KUP transporter (TC 2.A.72) family.</text>
</comment>
<reference evidence="14 15" key="1">
    <citation type="submission" date="2016-10" db="EMBL/GenBank/DDBJ databases">
        <authorList>
            <person name="de Groot N.N."/>
        </authorList>
    </citation>
    <scope>NUCLEOTIDE SEQUENCE [LARGE SCALE GENOMIC DNA]</scope>
    <source>
        <strain evidence="14 15">DSM 26130</strain>
    </source>
</reference>
<keyword evidence="5 11" id="KW-0812">Transmembrane</keyword>
<evidence type="ECO:0000256" key="1">
    <source>
        <dbReference type="ARBA" id="ARBA00004141"/>
    </source>
</evidence>
<dbReference type="PANTHER" id="PTHR30540:SF83">
    <property type="entry name" value="K+ POTASSIUM TRANSPORTER"/>
    <property type="match status" value="1"/>
</dbReference>
<name>A0A1I1F9W6_9BACT</name>
<dbReference type="RefSeq" id="WP_093822589.1">
    <property type="nucleotide sequence ID" value="NZ_FOLQ01000001.1"/>
</dbReference>
<comment type="catalytic activity">
    <reaction evidence="11">
        <text>K(+)(in) + H(+)(in) = K(+)(out) + H(+)(out)</text>
        <dbReference type="Rhea" id="RHEA:28490"/>
        <dbReference type="ChEBI" id="CHEBI:15378"/>
        <dbReference type="ChEBI" id="CHEBI:29103"/>
    </reaction>
</comment>
<feature type="transmembrane region" description="Helical" evidence="11">
    <location>
        <begin position="46"/>
        <end position="68"/>
    </location>
</feature>
<evidence type="ECO:0000256" key="8">
    <source>
        <dbReference type="ARBA" id="ARBA00022989"/>
    </source>
</evidence>
<feature type="transmembrane region" description="Helical" evidence="11">
    <location>
        <begin position="133"/>
        <end position="148"/>
    </location>
</feature>
<evidence type="ECO:0000256" key="3">
    <source>
        <dbReference type="ARBA" id="ARBA00022475"/>
    </source>
</evidence>
<sequence>MSSYSINKVSPQGLLIAIGIVFGDIGTSPLYTLAAVMRGKELSETLVLGTLSCVIWTLTLQTTIKYVIITLRADNNGEGGIFSLYALVRKFSGRWLMYPAIIGGAFLLADGLITPPISVASAIEGLLIFDPKLNTVPIVIGILIALFVSQQFGTQQLGRLFGPVMLVWFTFIGAIGFYALWAHPSVLKAINPLYGARLLMQYPGGFWLLGGIFLCTTGAEALYSDMGHCGRGNIRVSWAYVKLTLLLSYAGQTAWLMQHLGTRLSETSPFYSIVPAPIVVFSIILATMATIIASQALISGAFTLVGEAMRLTFWPRQRVAYPSDERGQLYVPFVNWGLMVGCILIVLHFRESKNMEAAFGLAVTLTMLMSTILINAYLRHKKANAVFTVLITGVFLIVEITFLAANLVKFEEGGWISVTLGVLLMALMLFWHQGESILKTFIQYDSLPGNLNVLKALSNDPSIPKFATHLVYMTTAEDAKEIESEILYSILNRAPKRADIYWFIHVVVEDDPYGMRYKVDTLAQEDVYFITFFLGFRVEPRINLLFRMVVSELEKNKEVTVESRYQSLNVHRVPGDFRFVLFKRFLSYDNDLSIGQQIIMNGYLALKYISLTPQATYGLDTSNIVVEEVPLVLATPKLLPLERIIPKQTNHSHAGKF</sequence>
<evidence type="ECO:0000259" key="12">
    <source>
        <dbReference type="Pfam" id="PF02705"/>
    </source>
</evidence>
<evidence type="ECO:0000256" key="9">
    <source>
        <dbReference type="ARBA" id="ARBA00023065"/>
    </source>
</evidence>
<feature type="transmembrane region" description="Helical" evidence="11">
    <location>
        <begin position="95"/>
        <end position="113"/>
    </location>
</feature>
<feature type="domain" description="K+ potassium transporter C-terminal" evidence="13">
    <location>
        <begin position="468"/>
        <end position="625"/>
    </location>
</feature>
<dbReference type="Proteomes" id="UP000198598">
    <property type="component" value="Unassembled WGS sequence"/>
</dbReference>
<evidence type="ECO:0000256" key="6">
    <source>
        <dbReference type="ARBA" id="ARBA00022847"/>
    </source>
</evidence>
<keyword evidence="6 11" id="KW-0769">Symport</keyword>
<dbReference type="Pfam" id="PF02705">
    <property type="entry name" value="K_trans"/>
    <property type="match status" value="1"/>
</dbReference>
<evidence type="ECO:0000256" key="2">
    <source>
        <dbReference type="ARBA" id="ARBA00022448"/>
    </source>
</evidence>
<dbReference type="HAMAP" id="MF_01522">
    <property type="entry name" value="Kup"/>
    <property type="match status" value="1"/>
</dbReference>
<keyword evidence="2 11" id="KW-0813">Transport</keyword>
<evidence type="ECO:0000256" key="5">
    <source>
        <dbReference type="ARBA" id="ARBA00022692"/>
    </source>
</evidence>
<evidence type="ECO:0000256" key="10">
    <source>
        <dbReference type="ARBA" id="ARBA00023136"/>
    </source>
</evidence>
<feature type="transmembrane region" description="Helical" evidence="11">
    <location>
        <begin position="278"/>
        <end position="306"/>
    </location>
</feature>
<dbReference type="GO" id="GO:0005886">
    <property type="term" value="C:plasma membrane"/>
    <property type="evidence" value="ECO:0007669"/>
    <property type="project" value="UniProtKB-SubCell"/>
</dbReference>
<feature type="transmembrane region" description="Helical" evidence="11">
    <location>
        <begin position="160"/>
        <end position="182"/>
    </location>
</feature>
<feature type="transmembrane region" description="Helical" evidence="11">
    <location>
        <begin position="327"/>
        <end position="347"/>
    </location>
</feature>
<comment type="subcellular location">
    <subcellularLocation>
        <location evidence="11">Cell membrane</location>
        <topology evidence="11">Multi-pass membrane protein</topology>
    </subcellularLocation>
    <subcellularLocation>
        <location evidence="1">Membrane</location>
        <topology evidence="1">Multi-pass membrane protein</topology>
    </subcellularLocation>
</comment>
<dbReference type="AlphaFoldDB" id="A0A1I1F9W6"/>
<dbReference type="PANTHER" id="PTHR30540">
    <property type="entry name" value="OSMOTIC STRESS POTASSIUM TRANSPORTER"/>
    <property type="match status" value="1"/>
</dbReference>
<feature type="domain" description="K+ potassium transporter integral membrane" evidence="12">
    <location>
        <begin position="15"/>
        <end position="446"/>
    </location>
</feature>
<evidence type="ECO:0000259" key="13">
    <source>
        <dbReference type="Pfam" id="PF22776"/>
    </source>
</evidence>
<feature type="transmembrane region" description="Helical" evidence="11">
    <location>
        <begin position="12"/>
        <end position="34"/>
    </location>
</feature>
<gene>
    <name evidence="11" type="primary">kup</name>
    <name evidence="14" type="ORF">SAMN05216167_101185</name>
</gene>
<keyword evidence="7 11" id="KW-0630">Potassium</keyword>
<keyword evidence="3 11" id="KW-1003">Cell membrane</keyword>
<dbReference type="EMBL" id="FOLQ01000001">
    <property type="protein sequence ID" value="SFB96137.1"/>
    <property type="molecule type" value="Genomic_DNA"/>
</dbReference>
<feature type="transmembrane region" description="Helical" evidence="11">
    <location>
        <begin position="414"/>
        <end position="431"/>
    </location>
</feature>
<organism evidence="14 15">
    <name type="scientific">Spirosoma endophyticum</name>
    <dbReference type="NCBI Taxonomy" id="662367"/>
    <lineage>
        <taxon>Bacteria</taxon>
        <taxon>Pseudomonadati</taxon>
        <taxon>Bacteroidota</taxon>
        <taxon>Cytophagia</taxon>
        <taxon>Cytophagales</taxon>
        <taxon>Cytophagaceae</taxon>
        <taxon>Spirosoma</taxon>
    </lineage>
</organism>
<feature type="transmembrane region" description="Helical" evidence="11">
    <location>
        <begin position="385"/>
        <end position="408"/>
    </location>
</feature>
<dbReference type="InterPro" id="IPR003855">
    <property type="entry name" value="K+_transporter"/>
</dbReference>
<evidence type="ECO:0000256" key="4">
    <source>
        <dbReference type="ARBA" id="ARBA00022538"/>
    </source>
</evidence>
<feature type="transmembrane region" description="Helical" evidence="11">
    <location>
        <begin position="236"/>
        <end position="258"/>
    </location>
</feature>
<accession>A0A1I1F9W6</accession>
<keyword evidence="8 11" id="KW-1133">Transmembrane helix</keyword>
<protein>
    <recommendedName>
        <fullName evidence="11">Probable potassium transport system protein Kup</fullName>
    </recommendedName>
</protein>
<dbReference type="InterPro" id="IPR023051">
    <property type="entry name" value="Kup"/>
</dbReference>